<dbReference type="VEuPathDB" id="FungiDB:FGRAMPH1_01G00975"/>
<gene>
    <name evidence="1" type="ORF">FGRAMPH1_01T00975</name>
</gene>
<dbReference type="Proteomes" id="UP000070720">
    <property type="component" value="Chromosome 1"/>
</dbReference>
<keyword evidence="3" id="KW-1185">Reference proteome</keyword>
<reference evidence="2" key="4">
    <citation type="submission" date="2017-01" db="UniProtKB">
        <authorList>
            <consortium name="EnsemblFungi"/>
        </authorList>
    </citation>
    <scope>IDENTIFICATION</scope>
    <source>
        <strain evidence="2">PH-1 / ATCC MYA-4620 / FGSC 9075 / NRRL 31084</strain>
    </source>
</reference>
<reference evidence="2 3" key="1">
    <citation type="journal article" date="2007" name="Science">
        <title>The Fusarium graminearum genome reveals a link between localized polymorphism and pathogen specialization.</title>
        <authorList>
            <person name="Cuomo C.A."/>
            <person name="Gueldener U."/>
            <person name="Xu J.-R."/>
            <person name="Trail F."/>
            <person name="Turgeon B.G."/>
            <person name="Di Pietro A."/>
            <person name="Walton J.D."/>
            <person name="Ma L.-J."/>
            <person name="Baker S.E."/>
            <person name="Rep M."/>
            <person name="Adam G."/>
            <person name="Antoniw J."/>
            <person name="Baldwin T."/>
            <person name="Calvo S.E."/>
            <person name="Chang Y.-L."/>
            <person name="DeCaprio D."/>
            <person name="Gale L.R."/>
            <person name="Gnerre S."/>
            <person name="Goswami R.S."/>
            <person name="Hammond-Kosack K."/>
            <person name="Harris L.J."/>
            <person name="Hilburn K."/>
            <person name="Kennell J.C."/>
            <person name="Kroken S."/>
            <person name="Magnuson J.K."/>
            <person name="Mannhaupt G."/>
            <person name="Mauceli E.W."/>
            <person name="Mewes H.-W."/>
            <person name="Mitterbauer R."/>
            <person name="Muehlbauer G."/>
            <person name="Muensterkoetter M."/>
            <person name="Nelson D."/>
            <person name="O'Donnell K."/>
            <person name="Ouellet T."/>
            <person name="Qi W."/>
            <person name="Quesneville H."/>
            <person name="Roncero M.I.G."/>
            <person name="Seong K.-Y."/>
            <person name="Tetko I.V."/>
            <person name="Urban M."/>
            <person name="Waalwijk C."/>
            <person name="Ward T.J."/>
            <person name="Yao J."/>
            <person name="Birren B.W."/>
            <person name="Kistler H.C."/>
        </authorList>
    </citation>
    <scope>NUCLEOTIDE SEQUENCE [LARGE SCALE GENOMIC DNA]</scope>
    <source>
        <strain evidence="3">ATCC MYA-4620 / CBS 123657 / FGSC 9075 / NRRL 31084 / PH-1</strain>
        <strain evidence="2">PH-1 / ATCC MYA-4620 / FGSC 9075 / NRRL 31084</strain>
    </source>
</reference>
<dbReference type="RefSeq" id="XP_011316030.1">
    <property type="nucleotide sequence ID" value="XM_011317728.1"/>
</dbReference>
<dbReference type="EMBL" id="HG970332">
    <property type="protein sequence ID" value="CEF72290.1"/>
    <property type="molecule type" value="Genomic_DNA"/>
</dbReference>
<reference evidence="1 3" key="3">
    <citation type="journal article" date="2015" name="BMC Genomics">
        <title>The completed genome sequence of the pathogenic ascomycete fungus Fusarium graminearum.</title>
        <authorList>
            <person name="King R."/>
            <person name="Urban M."/>
            <person name="Hammond-Kosack M.C."/>
            <person name="Hassani-Pak K."/>
            <person name="Hammond-Kosack K.E."/>
        </authorList>
    </citation>
    <scope>NUCLEOTIDE SEQUENCE [LARGE SCALE GENOMIC DNA]</scope>
    <source>
        <strain evidence="3">ATCC MYA-4620 / CBS 123657 / FGSC 9075 / NRRL 31084 / PH-1</strain>
        <strain evidence="1">PH-1</strain>
    </source>
</reference>
<dbReference type="HOGENOM" id="CLU_2306318_0_0_1"/>
<organism evidence="1 3">
    <name type="scientific">Gibberella zeae (strain ATCC MYA-4620 / CBS 123657 / FGSC 9075 / NRRL 31084 / PH-1)</name>
    <name type="common">Wheat head blight fungus</name>
    <name type="synonym">Fusarium graminearum</name>
    <dbReference type="NCBI Taxonomy" id="229533"/>
    <lineage>
        <taxon>Eukaryota</taxon>
        <taxon>Fungi</taxon>
        <taxon>Dikarya</taxon>
        <taxon>Ascomycota</taxon>
        <taxon>Pezizomycotina</taxon>
        <taxon>Sordariomycetes</taxon>
        <taxon>Hypocreomycetidae</taxon>
        <taxon>Hypocreales</taxon>
        <taxon>Nectriaceae</taxon>
        <taxon>Fusarium</taxon>
    </lineage>
</organism>
<dbReference type="InParanoid" id="I1S4J2"/>
<sequence>MRQELPSGPPEDNNSVCQTQLMCKGILVDTTAAITVHQTSKGLIQSVCLLQFMSFPLLITVKPSSELANSSAHNSYAMSRAYLGQSTPDRGAVAATELVP</sequence>
<proteinExistence type="predicted"/>
<dbReference type="OrthoDB" id="10304777at2759"/>
<accession>I1S4J2</accession>
<dbReference type="AlphaFoldDB" id="I1S4J2"/>
<dbReference type="KEGG" id="fgr:FGSG_11759"/>
<protein>
    <submittedName>
        <fullName evidence="1">Chromosome 1, complete genome</fullName>
    </submittedName>
</protein>
<evidence type="ECO:0000313" key="1">
    <source>
        <dbReference type="EMBL" id="CEF72290.1"/>
    </source>
</evidence>
<evidence type="ECO:0000313" key="2">
    <source>
        <dbReference type="EnsemblFungi" id="CEF72290"/>
    </source>
</evidence>
<name>I1S4J2_GIBZE</name>
<dbReference type="EnsemblFungi" id="CEF72290">
    <property type="protein sequence ID" value="CEF72290"/>
    <property type="gene ID" value="FGRRES_11759"/>
</dbReference>
<reference evidence="2 3" key="2">
    <citation type="journal article" date="2010" name="Nature">
        <title>Comparative genomics reveals mobile pathogenicity chromosomes in Fusarium.</title>
        <authorList>
            <person name="Ma L.J."/>
            <person name="van der Does H.C."/>
            <person name="Borkovich K.A."/>
            <person name="Coleman J.J."/>
            <person name="Daboussi M.J."/>
            <person name="Di Pietro A."/>
            <person name="Dufresne M."/>
            <person name="Freitag M."/>
            <person name="Grabherr M."/>
            <person name="Henrissat B."/>
            <person name="Houterman P.M."/>
            <person name="Kang S."/>
            <person name="Shim W.B."/>
            <person name="Woloshuk C."/>
            <person name="Xie X."/>
            <person name="Xu J.R."/>
            <person name="Antoniw J."/>
            <person name="Baker S.E."/>
            <person name="Bluhm B.H."/>
            <person name="Breakspear A."/>
            <person name="Brown D.W."/>
            <person name="Butchko R.A."/>
            <person name="Chapman S."/>
            <person name="Coulson R."/>
            <person name="Coutinho P.M."/>
            <person name="Danchin E.G."/>
            <person name="Diener A."/>
            <person name="Gale L.R."/>
            <person name="Gardiner D.M."/>
            <person name="Goff S."/>
            <person name="Hammond-Kosack K.E."/>
            <person name="Hilburn K."/>
            <person name="Hua-Van A."/>
            <person name="Jonkers W."/>
            <person name="Kazan K."/>
            <person name="Kodira C.D."/>
            <person name="Koehrsen M."/>
            <person name="Kumar L."/>
            <person name="Lee Y.H."/>
            <person name="Li L."/>
            <person name="Manners J.M."/>
            <person name="Miranda-Saavedra D."/>
            <person name="Mukherjee M."/>
            <person name="Park G."/>
            <person name="Park J."/>
            <person name="Park S.Y."/>
            <person name="Proctor R.H."/>
            <person name="Regev A."/>
            <person name="Ruiz-Roldan M.C."/>
            <person name="Sain D."/>
            <person name="Sakthikumar S."/>
            <person name="Sykes S."/>
            <person name="Schwartz D.C."/>
            <person name="Turgeon B.G."/>
            <person name="Wapinski I."/>
            <person name="Yoder O."/>
            <person name="Young S."/>
            <person name="Zeng Q."/>
            <person name="Zhou S."/>
            <person name="Galagan J."/>
            <person name="Cuomo C.A."/>
            <person name="Kistler H.C."/>
            <person name="Rep M."/>
        </authorList>
    </citation>
    <scope>GENOME REANNOTATION</scope>
    <source>
        <strain evidence="3">ATCC MYA-4620 / CBS 123657 / FGSC 9075 / NRRL 31084 / PH-1</strain>
        <strain evidence="2">PH-1 / ATCC MYA-4620 / FGSC 9075 / NRRL 31084</strain>
    </source>
</reference>
<accession>A0A098D1G6</accession>
<evidence type="ECO:0000313" key="3">
    <source>
        <dbReference type="Proteomes" id="UP000070720"/>
    </source>
</evidence>